<accession>R7QRE6</accession>
<evidence type="ECO:0000256" key="4">
    <source>
        <dbReference type="ARBA" id="ARBA00022679"/>
    </source>
</evidence>
<dbReference type="STRING" id="2769.R7QRE6"/>
<dbReference type="GO" id="GO:0030735">
    <property type="term" value="F:carnosine N-methyltransferase activity"/>
    <property type="evidence" value="ECO:0007669"/>
    <property type="project" value="UniProtKB-EC"/>
</dbReference>
<protein>
    <recommendedName>
        <fullName evidence="2">carnosine N-methyltransferase</fullName>
        <ecNumber evidence="2">2.1.1.22</ecNumber>
    </recommendedName>
</protein>
<evidence type="ECO:0000313" key="6">
    <source>
        <dbReference type="EMBL" id="CDF39940.1"/>
    </source>
</evidence>
<dbReference type="AlphaFoldDB" id="R7QRE6"/>
<dbReference type="GO" id="GO:0032259">
    <property type="term" value="P:methylation"/>
    <property type="evidence" value="ECO:0007669"/>
    <property type="project" value="UniProtKB-KW"/>
</dbReference>
<dbReference type="InterPro" id="IPR029063">
    <property type="entry name" value="SAM-dependent_MTases_sf"/>
</dbReference>
<keyword evidence="3" id="KW-0489">Methyltransferase</keyword>
<dbReference type="Proteomes" id="UP000012073">
    <property type="component" value="Unassembled WGS sequence"/>
</dbReference>
<keyword evidence="4" id="KW-0808">Transferase</keyword>
<dbReference type="InterPro" id="IPR012901">
    <property type="entry name" value="CARME"/>
</dbReference>
<keyword evidence="7" id="KW-1185">Reference proteome</keyword>
<dbReference type="RefSeq" id="XP_005710234.1">
    <property type="nucleotide sequence ID" value="XM_005710177.1"/>
</dbReference>
<organism evidence="6 7">
    <name type="scientific">Chondrus crispus</name>
    <name type="common">Carrageen Irish moss</name>
    <name type="synonym">Polymorpha crispa</name>
    <dbReference type="NCBI Taxonomy" id="2769"/>
    <lineage>
        <taxon>Eukaryota</taxon>
        <taxon>Rhodophyta</taxon>
        <taxon>Florideophyceae</taxon>
        <taxon>Rhodymeniophycidae</taxon>
        <taxon>Gigartinales</taxon>
        <taxon>Gigartinaceae</taxon>
        <taxon>Chondrus</taxon>
    </lineage>
</organism>
<dbReference type="SUPFAM" id="SSF53335">
    <property type="entry name" value="S-adenosyl-L-methionine-dependent methyltransferases"/>
    <property type="match status" value="1"/>
</dbReference>
<name>R7QRE6_CHOCR</name>
<dbReference type="EMBL" id="HG002094">
    <property type="protein sequence ID" value="CDF39940.1"/>
    <property type="molecule type" value="Genomic_DNA"/>
</dbReference>
<evidence type="ECO:0000256" key="2">
    <source>
        <dbReference type="ARBA" id="ARBA00012003"/>
    </source>
</evidence>
<dbReference type="Gene3D" id="3.40.50.150">
    <property type="entry name" value="Vaccinia Virus protein VP39"/>
    <property type="match status" value="1"/>
</dbReference>
<dbReference type="KEGG" id="ccp:CHC_T00006900001"/>
<comment type="similarity">
    <text evidence="1">Belongs to the carnosine N-methyltransferase family.</text>
</comment>
<dbReference type="Gramene" id="CDF39940">
    <property type="protein sequence ID" value="CDF39940"/>
    <property type="gene ID" value="CHC_T00006900001"/>
</dbReference>
<dbReference type="PhylomeDB" id="R7QRE6"/>
<evidence type="ECO:0000256" key="1">
    <source>
        <dbReference type="ARBA" id="ARBA00010086"/>
    </source>
</evidence>
<evidence type="ECO:0000313" key="7">
    <source>
        <dbReference type="Proteomes" id="UP000012073"/>
    </source>
</evidence>
<keyword evidence="5" id="KW-0949">S-adenosyl-L-methionine</keyword>
<proteinExistence type="inferred from homology"/>
<dbReference type="GeneID" id="17317949"/>
<dbReference type="SMART" id="SM01296">
    <property type="entry name" value="N2227"/>
    <property type="match status" value="1"/>
</dbReference>
<gene>
    <name evidence="6" type="ORF">CHC_T00006900001</name>
</gene>
<dbReference type="PANTHER" id="PTHR12303">
    <property type="entry name" value="CARNOSINE N-METHYLTRANSFERASE"/>
    <property type="match status" value="1"/>
</dbReference>
<evidence type="ECO:0000256" key="3">
    <source>
        <dbReference type="ARBA" id="ARBA00022603"/>
    </source>
</evidence>
<reference evidence="7" key="1">
    <citation type="journal article" date="2013" name="Proc. Natl. Acad. Sci. U.S.A.">
        <title>Genome structure and metabolic features in the red seaweed Chondrus crispus shed light on evolution of the Archaeplastida.</title>
        <authorList>
            <person name="Collen J."/>
            <person name="Porcel B."/>
            <person name="Carre W."/>
            <person name="Ball S.G."/>
            <person name="Chaparro C."/>
            <person name="Tonon T."/>
            <person name="Barbeyron T."/>
            <person name="Michel G."/>
            <person name="Noel B."/>
            <person name="Valentin K."/>
            <person name="Elias M."/>
            <person name="Artiguenave F."/>
            <person name="Arun A."/>
            <person name="Aury J.M."/>
            <person name="Barbosa-Neto J.F."/>
            <person name="Bothwell J.H."/>
            <person name="Bouget F.Y."/>
            <person name="Brillet L."/>
            <person name="Cabello-Hurtado F."/>
            <person name="Capella-Gutierrez S."/>
            <person name="Charrier B."/>
            <person name="Cladiere L."/>
            <person name="Cock J.M."/>
            <person name="Coelho S.M."/>
            <person name="Colleoni C."/>
            <person name="Czjzek M."/>
            <person name="Da Silva C."/>
            <person name="Delage L."/>
            <person name="Denoeud F."/>
            <person name="Deschamps P."/>
            <person name="Dittami S.M."/>
            <person name="Gabaldon T."/>
            <person name="Gachon C.M."/>
            <person name="Groisillier A."/>
            <person name="Herve C."/>
            <person name="Jabbari K."/>
            <person name="Katinka M."/>
            <person name="Kloareg B."/>
            <person name="Kowalczyk N."/>
            <person name="Labadie K."/>
            <person name="Leblanc C."/>
            <person name="Lopez P.J."/>
            <person name="McLachlan D.H."/>
            <person name="Meslet-Cladiere L."/>
            <person name="Moustafa A."/>
            <person name="Nehr Z."/>
            <person name="Nyvall Collen P."/>
            <person name="Panaud O."/>
            <person name="Partensky F."/>
            <person name="Poulain J."/>
            <person name="Rensing S.A."/>
            <person name="Rousvoal S."/>
            <person name="Samson G."/>
            <person name="Symeonidi A."/>
            <person name="Weissenbach J."/>
            <person name="Zambounis A."/>
            <person name="Wincker P."/>
            <person name="Boyen C."/>
        </authorList>
    </citation>
    <scope>NUCLEOTIDE SEQUENCE [LARGE SCALE GENOMIC DNA]</scope>
    <source>
        <strain evidence="7">cv. Stackhouse</strain>
    </source>
</reference>
<sequence>MTVRPCTCSASLRSTIHHPHCSIDPAQSVPFTRCTHQFATGPPVDLLRQLHLPHHRNLPRPVATPRCEFAPVSHLRDSLSQSATAMTNLASEGDQHPPLDLARITRAWRAFRAYRRLSLQVFDSQALAFEHLPEDAKTLIPDVPIRLSHAAEAIEHNADVIERIAALAGITKPFQLDALDPDDLAQTVADFPDVVDGLIAITRDWSAVSEKDRSLSYDHILRAIEKAADEAVSAGTLESRDTFSVLVPGASLGRLAWEIANRGFVVQGVESSYLQLFMCNYIMNGSATPEAPLHLYPYAHHTGMAPSVNDQCKEVEFPDTNPRQLQNPNFSMVAGEFLELYNKEDAWDCVATCFFVENSHSIVSYVRRIATILKSGGVWINHGSLDFRFDDSETEPSVEVTAEELELVIQRAGMRIIRKEMLICKPPFAVSGMINEEYKSIFTVATRI</sequence>
<dbReference type="EC" id="2.1.1.22" evidence="2"/>
<dbReference type="PANTHER" id="PTHR12303:SF6">
    <property type="entry name" value="CARNOSINE N-METHYLTRANSFERASE"/>
    <property type="match status" value="1"/>
</dbReference>
<dbReference type="OrthoDB" id="978at2759"/>
<evidence type="ECO:0000256" key="5">
    <source>
        <dbReference type="ARBA" id="ARBA00022691"/>
    </source>
</evidence>
<dbReference type="Pfam" id="PF07942">
    <property type="entry name" value="CARME"/>
    <property type="match status" value="1"/>
</dbReference>